<dbReference type="Proteomes" id="UP000178254">
    <property type="component" value="Unassembled WGS sequence"/>
</dbReference>
<keyword evidence="7 8" id="KW-0456">Lyase</keyword>
<evidence type="ECO:0000256" key="2">
    <source>
        <dbReference type="ARBA" id="ARBA00004696"/>
    </source>
</evidence>
<comment type="catalytic activity">
    <reaction evidence="1 8">
        <text>1-(2-carboxyphenylamino)-1-deoxy-D-ribulose 5-phosphate + H(+) = (1S,2R)-1-C-(indol-3-yl)glycerol 3-phosphate + CO2 + H2O</text>
        <dbReference type="Rhea" id="RHEA:23476"/>
        <dbReference type="ChEBI" id="CHEBI:15377"/>
        <dbReference type="ChEBI" id="CHEBI:15378"/>
        <dbReference type="ChEBI" id="CHEBI:16526"/>
        <dbReference type="ChEBI" id="CHEBI:58613"/>
        <dbReference type="ChEBI" id="CHEBI:58866"/>
        <dbReference type="EC" id="4.1.1.48"/>
    </reaction>
</comment>
<evidence type="ECO:0000256" key="7">
    <source>
        <dbReference type="ARBA" id="ARBA00023239"/>
    </source>
</evidence>
<dbReference type="NCBIfam" id="NF001377">
    <property type="entry name" value="PRK00278.2-4"/>
    <property type="match status" value="1"/>
</dbReference>
<evidence type="ECO:0000313" key="11">
    <source>
        <dbReference type="Proteomes" id="UP000178254"/>
    </source>
</evidence>
<comment type="similarity">
    <text evidence="8">Belongs to the TrpC family.</text>
</comment>
<keyword evidence="5 8" id="KW-0822">Tryptophan biosynthesis</keyword>
<dbReference type="Gene3D" id="3.20.20.70">
    <property type="entry name" value="Aldolase class I"/>
    <property type="match status" value="1"/>
</dbReference>
<accession>A0A1F6PD65</accession>
<reference evidence="10 11" key="1">
    <citation type="journal article" date="2016" name="Nat. Commun.">
        <title>Thousands of microbial genomes shed light on interconnected biogeochemical processes in an aquifer system.</title>
        <authorList>
            <person name="Anantharaman K."/>
            <person name="Brown C.T."/>
            <person name="Hug L.A."/>
            <person name="Sharon I."/>
            <person name="Castelle C.J."/>
            <person name="Probst A.J."/>
            <person name="Thomas B.C."/>
            <person name="Singh A."/>
            <person name="Wilkins M.J."/>
            <person name="Karaoz U."/>
            <person name="Brodie E.L."/>
            <person name="Williams K.H."/>
            <person name="Hubbard S.S."/>
            <person name="Banfield J.F."/>
        </authorList>
    </citation>
    <scope>NUCLEOTIDE SEQUENCE [LARGE SCALE GENOMIC DNA]</scope>
</reference>
<dbReference type="EMBL" id="MFRE01000012">
    <property type="protein sequence ID" value="OGH94058.1"/>
    <property type="molecule type" value="Genomic_DNA"/>
</dbReference>
<dbReference type="HAMAP" id="MF_00134_B">
    <property type="entry name" value="IGPS_B"/>
    <property type="match status" value="1"/>
</dbReference>
<dbReference type="GO" id="GO:0000162">
    <property type="term" value="P:L-tryptophan biosynthetic process"/>
    <property type="evidence" value="ECO:0007669"/>
    <property type="project" value="UniProtKB-UniRule"/>
</dbReference>
<dbReference type="InterPro" id="IPR013798">
    <property type="entry name" value="Indole-3-glycerol_P_synth_dom"/>
</dbReference>
<dbReference type="InterPro" id="IPR013785">
    <property type="entry name" value="Aldolase_TIM"/>
</dbReference>
<dbReference type="STRING" id="1798709.A2538_02035"/>
<dbReference type="AlphaFoldDB" id="A0A1F6PD65"/>
<dbReference type="UniPathway" id="UPA00035">
    <property type="reaction ID" value="UER00043"/>
</dbReference>
<sequence>MDQGIILVGGNNELDTIVSDKIKELEATKMSLPLVEIKKQFAENNSSPIRDFYGSLRQAKTMALIAEIKKASPSAGDINVGVDILAQARAYEIGGARALSVLTDAHFKGELSFLRQIKNVTTIPILRKDFIFDPYQIYESKYYGADALLLIASIVTAERLNELVDLTHELGMRCLIESHNREDLDKALTTKGEILGINARDLRTFEVDLKNITDLAPLVPADRLLVAESGIESSADVLRLKNVGAKAILVGTTLMKAIDLPAKMKELSLE</sequence>
<dbReference type="CDD" id="cd00331">
    <property type="entry name" value="IGPS"/>
    <property type="match status" value="1"/>
</dbReference>
<proteinExistence type="inferred from homology"/>
<evidence type="ECO:0000259" key="9">
    <source>
        <dbReference type="Pfam" id="PF00218"/>
    </source>
</evidence>
<evidence type="ECO:0000256" key="8">
    <source>
        <dbReference type="HAMAP-Rule" id="MF_00134"/>
    </source>
</evidence>
<dbReference type="FunFam" id="3.20.20.70:FF:000024">
    <property type="entry name" value="Indole-3-glycerol phosphate synthase"/>
    <property type="match status" value="1"/>
</dbReference>
<dbReference type="EC" id="4.1.1.48" evidence="8"/>
<evidence type="ECO:0000256" key="5">
    <source>
        <dbReference type="ARBA" id="ARBA00022822"/>
    </source>
</evidence>
<evidence type="ECO:0000313" key="10">
    <source>
        <dbReference type="EMBL" id="OGH94058.1"/>
    </source>
</evidence>
<organism evidence="10 11">
    <name type="scientific">Candidatus Magasanikbacteria bacterium RIFOXYD2_FULL_41_14</name>
    <dbReference type="NCBI Taxonomy" id="1798709"/>
    <lineage>
        <taxon>Bacteria</taxon>
        <taxon>Candidatus Magasanikiibacteriota</taxon>
    </lineage>
</organism>
<evidence type="ECO:0000256" key="1">
    <source>
        <dbReference type="ARBA" id="ARBA00001633"/>
    </source>
</evidence>
<comment type="caution">
    <text evidence="10">The sequence shown here is derived from an EMBL/GenBank/DDBJ whole genome shotgun (WGS) entry which is preliminary data.</text>
</comment>
<name>A0A1F6PD65_9BACT</name>
<dbReference type="SUPFAM" id="SSF51366">
    <property type="entry name" value="Ribulose-phoshate binding barrel"/>
    <property type="match status" value="1"/>
</dbReference>
<feature type="domain" description="Indole-3-glycerol phosphate synthase" evidence="9">
    <location>
        <begin position="14"/>
        <end position="267"/>
    </location>
</feature>
<keyword evidence="6 8" id="KW-0057">Aromatic amino acid biosynthesis</keyword>
<dbReference type="InterPro" id="IPR011060">
    <property type="entry name" value="RibuloseP-bd_barrel"/>
</dbReference>
<dbReference type="InterPro" id="IPR045186">
    <property type="entry name" value="Indole-3-glycerol_P_synth"/>
</dbReference>
<evidence type="ECO:0000256" key="3">
    <source>
        <dbReference type="ARBA" id="ARBA00022605"/>
    </source>
</evidence>
<keyword evidence="4 8" id="KW-0210">Decarboxylase</keyword>
<keyword evidence="3 8" id="KW-0028">Amino-acid biosynthesis</keyword>
<dbReference type="PANTHER" id="PTHR22854">
    <property type="entry name" value="TRYPTOPHAN BIOSYNTHESIS PROTEIN"/>
    <property type="match status" value="1"/>
</dbReference>
<comment type="pathway">
    <text evidence="2 8">Amino-acid biosynthesis; L-tryptophan biosynthesis; L-tryptophan from chorismate: step 4/5.</text>
</comment>
<dbReference type="GO" id="GO:0004640">
    <property type="term" value="F:phosphoribosylanthranilate isomerase activity"/>
    <property type="evidence" value="ECO:0007669"/>
    <property type="project" value="TreeGrafter"/>
</dbReference>
<gene>
    <name evidence="8" type="primary">trpC</name>
    <name evidence="10" type="ORF">A2538_02035</name>
</gene>
<evidence type="ECO:0000256" key="6">
    <source>
        <dbReference type="ARBA" id="ARBA00023141"/>
    </source>
</evidence>
<dbReference type="PANTHER" id="PTHR22854:SF2">
    <property type="entry name" value="INDOLE-3-GLYCEROL-PHOSPHATE SYNTHASE"/>
    <property type="match status" value="1"/>
</dbReference>
<evidence type="ECO:0000256" key="4">
    <source>
        <dbReference type="ARBA" id="ARBA00022793"/>
    </source>
</evidence>
<dbReference type="InterPro" id="IPR001468">
    <property type="entry name" value="Indole-3-GlycerolPSynthase_CS"/>
</dbReference>
<dbReference type="GO" id="GO:0004425">
    <property type="term" value="F:indole-3-glycerol-phosphate synthase activity"/>
    <property type="evidence" value="ECO:0007669"/>
    <property type="project" value="UniProtKB-UniRule"/>
</dbReference>
<dbReference type="Pfam" id="PF00218">
    <property type="entry name" value="IGPS"/>
    <property type="match status" value="1"/>
</dbReference>
<protein>
    <recommendedName>
        <fullName evidence="8">Indole-3-glycerol phosphate synthase</fullName>
        <shortName evidence="8">IGPS</shortName>
        <ecNumber evidence="8">4.1.1.48</ecNumber>
    </recommendedName>
</protein>
<dbReference type="PROSITE" id="PS00614">
    <property type="entry name" value="IGPS"/>
    <property type="match status" value="1"/>
</dbReference>